<dbReference type="PANTHER" id="PTHR12203:SF119">
    <property type="entry name" value="GLYCOSYL TRANSFERASE CAP10 DOMAIN-CONTAINING PROTEIN"/>
    <property type="match status" value="1"/>
</dbReference>
<evidence type="ECO:0000313" key="4">
    <source>
        <dbReference type="Proteomes" id="UP000054558"/>
    </source>
</evidence>
<gene>
    <name evidence="3" type="ORF">KFL_000900120</name>
</gene>
<dbReference type="AlphaFoldDB" id="A0A0U9HKW1"/>
<evidence type="ECO:0000259" key="2">
    <source>
        <dbReference type="SMART" id="SM00672"/>
    </source>
</evidence>
<organism evidence="3 4">
    <name type="scientific">Klebsormidium nitens</name>
    <name type="common">Green alga</name>
    <name type="synonym">Ulothrix nitens</name>
    <dbReference type="NCBI Taxonomy" id="105231"/>
    <lineage>
        <taxon>Eukaryota</taxon>
        <taxon>Viridiplantae</taxon>
        <taxon>Streptophyta</taxon>
        <taxon>Klebsormidiophyceae</taxon>
        <taxon>Klebsormidiales</taxon>
        <taxon>Klebsormidiaceae</taxon>
        <taxon>Klebsormidium</taxon>
    </lineage>
</organism>
<keyword evidence="1" id="KW-0472">Membrane</keyword>
<accession>A0A0U9HKW1</accession>
<keyword evidence="4" id="KW-1185">Reference proteome</keyword>
<dbReference type="InterPro" id="IPR006598">
    <property type="entry name" value="CAP10"/>
</dbReference>
<name>A0A0U9HKW1_KLENI</name>
<dbReference type="EMBL" id="DF237039">
    <property type="protein sequence ID" value="GAQ81757.1"/>
    <property type="molecule type" value="Genomic_DNA"/>
</dbReference>
<dbReference type="PANTHER" id="PTHR12203">
    <property type="entry name" value="KDEL LYS-ASP-GLU-LEU CONTAINING - RELATED"/>
    <property type="match status" value="1"/>
</dbReference>
<keyword evidence="1" id="KW-1133">Transmembrane helix</keyword>
<feature type="transmembrane region" description="Helical" evidence="1">
    <location>
        <begin position="14"/>
        <end position="37"/>
    </location>
</feature>
<sequence>MAFTSGYPAKPRPYASLLVACLFLVVVVLIITLYSAAQCSFLFRRGLTCTPPETPTVQGTKVYARSDAEYVAGCARDWRGHLRTKSAPLDSQWLALHETAADVTLLGPDGTPVPLEKVGTLQLLNNTAYKFEAQHSGAYKLLVSNEPVSEFALHPSDCYCPTGFAQFLDRYECTAEMGEHVREMMARWRPGSITREMLAYPIDVQLSTHSYILQFAIINNKLYCKLQDGQNCPLPTEGFWFVGLDPQIRLIQAILRKTRIPDMLFFWNQADNPMLHHYAMQPIFSPSSAEWFADLLFPVFNMITDKFDGNDVTSAATATPWEERRDVAYFVGHLTGQPQTQAYGSHLINPRLRAAEIALERPDLLDVSVTVSEDQGKDHPEYIKELLDRGVVQKEYKQDQRGAAKYVIDLPGNSAAWRLGSRLGDGAVTLKSLTAWNEFWHYLLEPGKNILMIGEWPDDLVEKVEAAKKHDSEMRCVARAAQVVAFTRLRQEDLLCWTALNLHHLSTKYAFTPNLTISEWHEIPVEHRDPEKCRCTT</sequence>
<proteinExistence type="predicted"/>
<feature type="domain" description="Glycosyl transferase CAP10" evidence="2">
    <location>
        <begin position="259"/>
        <end position="519"/>
    </location>
</feature>
<keyword evidence="1" id="KW-0812">Transmembrane</keyword>
<dbReference type="Pfam" id="PF05686">
    <property type="entry name" value="Glyco_transf_90"/>
    <property type="match status" value="1"/>
</dbReference>
<protein>
    <recommendedName>
        <fullName evidence="2">Glycosyl transferase CAP10 domain-containing protein</fullName>
    </recommendedName>
</protein>
<dbReference type="OrthoDB" id="541052at2759"/>
<reference evidence="3 4" key="1">
    <citation type="journal article" date="2014" name="Nat. Commun.">
        <title>Klebsormidium flaccidum genome reveals primary factors for plant terrestrial adaptation.</title>
        <authorList>
            <person name="Hori K."/>
            <person name="Maruyama F."/>
            <person name="Fujisawa T."/>
            <person name="Togashi T."/>
            <person name="Yamamoto N."/>
            <person name="Seo M."/>
            <person name="Sato S."/>
            <person name="Yamada T."/>
            <person name="Mori H."/>
            <person name="Tajima N."/>
            <person name="Moriyama T."/>
            <person name="Ikeuchi M."/>
            <person name="Watanabe M."/>
            <person name="Wada H."/>
            <person name="Kobayashi K."/>
            <person name="Saito M."/>
            <person name="Masuda T."/>
            <person name="Sasaki-Sekimoto Y."/>
            <person name="Mashiguchi K."/>
            <person name="Awai K."/>
            <person name="Shimojima M."/>
            <person name="Masuda S."/>
            <person name="Iwai M."/>
            <person name="Nobusawa T."/>
            <person name="Narise T."/>
            <person name="Kondo S."/>
            <person name="Saito H."/>
            <person name="Sato R."/>
            <person name="Murakawa M."/>
            <person name="Ihara Y."/>
            <person name="Oshima-Yamada Y."/>
            <person name="Ohtaka K."/>
            <person name="Satoh M."/>
            <person name="Sonobe K."/>
            <person name="Ishii M."/>
            <person name="Ohtani R."/>
            <person name="Kanamori-Sato M."/>
            <person name="Honoki R."/>
            <person name="Miyazaki D."/>
            <person name="Mochizuki H."/>
            <person name="Umetsu J."/>
            <person name="Higashi K."/>
            <person name="Shibata D."/>
            <person name="Kamiya Y."/>
            <person name="Sato N."/>
            <person name="Nakamura Y."/>
            <person name="Tabata S."/>
            <person name="Ida S."/>
            <person name="Kurokawa K."/>
            <person name="Ohta H."/>
        </authorList>
    </citation>
    <scope>NUCLEOTIDE SEQUENCE [LARGE SCALE GENOMIC DNA]</scope>
    <source>
        <strain evidence="3 4">NIES-2285</strain>
    </source>
</reference>
<dbReference type="SMART" id="SM00672">
    <property type="entry name" value="CAP10"/>
    <property type="match status" value="1"/>
</dbReference>
<dbReference type="Proteomes" id="UP000054558">
    <property type="component" value="Unassembled WGS sequence"/>
</dbReference>
<evidence type="ECO:0000256" key="1">
    <source>
        <dbReference type="SAM" id="Phobius"/>
    </source>
</evidence>
<dbReference type="InterPro" id="IPR051091">
    <property type="entry name" value="O-Glucosyltr/Glycosyltrsf_90"/>
</dbReference>
<evidence type="ECO:0000313" key="3">
    <source>
        <dbReference type="EMBL" id="GAQ81757.1"/>
    </source>
</evidence>